<evidence type="ECO:0000313" key="2">
    <source>
        <dbReference type="Proteomes" id="UP000799779"/>
    </source>
</evidence>
<name>A0A6A5WI49_9PLEO</name>
<protein>
    <submittedName>
        <fullName evidence="1">Uncharacterized protein</fullName>
    </submittedName>
</protein>
<organism evidence="1 2">
    <name type="scientific">Amniculicola lignicola CBS 123094</name>
    <dbReference type="NCBI Taxonomy" id="1392246"/>
    <lineage>
        <taxon>Eukaryota</taxon>
        <taxon>Fungi</taxon>
        <taxon>Dikarya</taxon>
        <taxon>Ascomycota</taxon>
        <taxon>Pezizomycotina</taxon>
        <taxon>Dothideomycetes</taxon>
        <taxon>Pleosporomycetidae</taxon>
        <taxon>Pleosporales</taxon>
        <taxon>Amniculicolaceae</taxon>
        <taxon>Amniculicola</taxon>
    </lineage>
</organism>
<dbReference type="AlphaFoldDB" id="A0A6A5WI49"/>
<sequence length="90" mass="9901">TIVFLTGTFTEPTYFNSVATAFKKVGYSTIYASVPSLNLKDLSRASTLKDAEYVQNNSLLPLLKGRKDIIIFTYSYRGVVRGATIVGLSK</sequence>
<proteinExistence type="predicted"/>
<gene>
    <name evidence="1" type="ORF">P154DRAFT_438170</name>
</gene>
<dbReference type="InterPro" id="IPR052897">
    <property type="entry name" value="Sec-Metab_Biosynth_Hydrolase"/>
</dbReference>
<dbReference type="PANTHER" id="PTHR37017">
    <property type="entry name" value="AB HYDROLASE-1 DOMAIN-CONTAINING PROTEIN-RELATED"/>
    <property type="match status" value="1"/>
</dbReference>
<dbReference type="OrthoDB" id="408373at2759"/>
<dbReference type="PANTHER" id="PTHR37017:SF11">
    <property type="entry name" value="ESTERASE_LIPASE_THIOESTERASE DOMAIN-CONTAINING PROTEIN"/>
    <property type="match status" value="1"/>
</dbReference>
<dbReference type="Proteomes" id="UP000799779">
    <property type="component" value="Unassembled WGS sequence"/>
</dbReference>
<accession>A0A6A5WI49</accession>
<dbReference type="EMBL" id="ML977600">
    <property type="protein sequence ID" value="KAF1998835.1"/>
    <property type="molecule type" value="Genomic_DNA"/>
</dbReference>
<feature type="non-terminal residue" evidence="1">
    <location>
        <position position="1"/>
    </location>
</feature>
<keyword evidence="2" id="KW-1185">Reference proteome</keyword>
<evidence type="ECO:0000313" key="1">
    <source>
        <dbReference type="EMBL" id="KAF1998835.1"/>
    </source>
</evidence>
<reference evidence="1" key="1">
    <citation type="journal article" date="2020" name="Stud. Mycol.">
        <title>101 Dothideomycetes genomes: a test case for predicting lifestyles and emergence of pathogens.</title>
        <authorList>
            <person name="Haridas S."/>
            <person name="Albert R."/>
            <person name="Binder M."/>
            <person name="Bloem J."/>
            <person name="Labutti K."/>
            <person name="Salamov A."/>
            <person name="Andreopoulos B."/>
            <person name="Baker S."/>
            <person name="Barry K."/>
            <person name="Bills G."/>
            <person name="Bluhm B."/>
            <person name="Cannon C."/>
            <person name="Castanera R."/>
            <person name="Culley D."/>
            <person name="Daum C."/>
            <person name="Ezra D."/>
            <person name="Gonzalez J."/>
            <person name="Henrissat B."/>
            <person name="Kuo A."/>
            <person name="Liang C."/>
            <person name="Lipzen A."/>
            <person name="Lutzoni F."/>
            <person name="Magnuson J."/>
            <person name="Mondo S."/>
            <person name="Nolan M."/>
            <person name="Ohm R."/>
            <person name="Pangilinan J."/>
            <person name="Park H.-J."/>
            <person name="Ramirez L."/>
            <person name="Alfaro M."/>
            <person name="Sun H."/>
            <person name="Tritt A."/>
            <person name="Yoshinaga Y."/>
            <person name="Zwiers L.-H."/>
            <person name="Turgeon B."/>
            <person name="Goodwin S."/>
            <person name="Spatafora J."/>
            <person name="Crous P."/>
            <person name="Grigoriev I."/>
        </authorList>
    </citation>
    <scope>NUCLEOTIDE SEQUENCE</scope>
    <source>
        <strain evidence="1">CBS 123094</strain>
    </source>
</reference>